<dbReference type="PANTHER" id="PTHR11910">
    <property type="entry name" value="ATP SYNTHASE DELTA CHAIN"/>
    <property type="match status" value="1"/>
</dbReference>
<comment type="similarity">
    <text evidence="8">Belongs to the ATPase delta chain family.</text>
</comment>
<evidence type="ECO:0000256" key="6">
    <source>
        <dbReference type="ARBA" id="ARBA00023196"/>
    </source>
</evidence>
<dbReference type="Proteomes" id="UP000197215">
    <property type="component" value="Unassembled WGS sequence"/>
</dbReference>
<evidence type="ECO:0000256" key="4">
    <source>
        <dbReference type="ARBA" id="ARBA00023065"/>
    </source>
</evidence>
<dbReference type="NCBIfam" id="TIGR01145">
    <property type="entry name" value="ATP_synt_delta"/>
    <property type="match status" value="1"/>
</dbReference>
<keyword evidence="4 8" id="KW-0406">Ion transport</keyword>
<evidence type="ECO:0000313" key="9">
    <source>
        <dbReference type="EMBL" id="SNC63547.1"/>
    </source>
</evidence>
<dbReference type="OrthoDB" id="9816221at2"/>
<dbReference type="HAMAP" id="MF_01416">
    <property type="entry name" value="ATP_synth_delta_bact"/>
    <property type="match status" value="1"/>
</dbReference>
<dbReference type="GO" id="GO:0005886">
    <property type="term" value="C:plasma membrane"/>
    <property type="evidence" value="ECO:0007669"/>
    <property type="project" value="UniProtKB-SubCell"/>
</dbReference>
<dbReference type="Gene3D" id="1.10.520.20">
    <property type="entry name" value="N-terminal domain of the delta subunit of the F1F0-ATP synthase"/>
    <property type="match status" value="1"/>
</dbReference>
<comment type="subcellular location">
    <subcellularLocation>
        <location evidence="8">Cell membrane</location>
        <topology evidence="8">Peripheral membrane protein</topology>
    </subcellularLocation>
    <subcellularLocation>
        <location evidence="1">Membrane</location>
    </subcellularLocation>
</comment>
<comment type="function">
    <text evidence="8">F(1)F(0) ATP synthase produces ATP from ADP in the presence of a proton or sodium gradient. F-type ATPases consist of two structural domains, F(1) containing the extramembraneous catalytic core and F(0) containing the membrane proton channel, linked together by a central stalk and a peripheral stalk. During catalysis, ATP synthesis in the catalytic domain of F(1) is coupled via a rotary mechanism of the central stalk subunits to proton translocation.</text>
</comment>
<keyword evidence="2 8" id="KW-0813">Transport</keyword>
<evidence type="ECO:0000256" key="1">
    <source>
        <dbReference type="ARBA" id="ARBA00004370"/>
    </source>
</evidence>
<reference evidence="10" key="1">
    <citation type="submission" date="2017-06" db="EMBL/GenBank/DDBJ databases">
        <authorList>
            <person name="Varghese N."/>
            <person name="Submissions S."/>
        </authorList>
    </citation>
    <scope>NUCLEOTIDE SEQUENCE [LARGE SCALE GENOMIC DNA]</scope>
    <source>
        <strain evidence="10">MWH-VicM1</strain>
    </source>
</reference>
<organism evidence="9 10">
    <name type="scientific">Polynucleobacter victoriensis</name>
    <dbReference type="NCBI Taxonomy" id="2049319"/>
    <lineage>
        <taxon>Bacteria</taxon>
        <taxon>Pseudomonadati</taxon>
        <taxon>Pseudomonadota</taxon>
        <taxon>Betaproteobacteria</taxon>
        <taxon>Burkholderiales</taxon>
        <taxon>Burkholderiaceae</taxon>
        <taxon>Polynucleobacter</taxon>
    </lineage>
</organism>
<keyword evidence="8" id="KW-1003">Cell membrane</keyword>
<keyword evidence="7 8" id="KW-0066">ATP synthesis</keyword>
<evidence type="ECO:0000313" key="10">
    <source>
        <dbReference type="Proteomes" id="UP000197215"/>
    </source>
</evidence>
<keyword evidence="10" id="KW-1185">Reference proteome</keyword>
<dbReference type="RefSeq" id="WP_088812765.1">
    <property type="nucleotide sequence ID" value="NZ_FYEX01000001.1"/>
</dbReference>
<proteinExistence type="inferred from homology"/>
<dbReference type="InterPro" id="IPR000711">
    <property type="entry name" value="ATPase_OSCP/dsu"/>
</dbReference>
<keyword evidence="6 8" id="KW-0139">CF(1)</keyword>
<keyword evidence="5 8" id="KW-0472">Membrane</keyword>
<dbReference type="AlphaFoldDB" id="A0A212TBV7"/>
<gene>
    <name evidence="8" type="primary">atpH</name>
    <name evidence="9" type="ORF">SAMN06295916_0911</name>
</gene>
<evidence type="ECO:0000256" key="2">
    <source>
        <dbReference type="ARBA" id="ARBA00022448"/>
    </source>
</evidence>
<protein>
    <recommendedName>
        <fullName evidence="8">ATP synthase subunit delta</fullName>
    </recommendedName>
    <alternativeName>
        <fullName evidence="8">ATP synthase F(1) sector subunit delta</fullName>
    </alternativeName>
    <alternativeName>
        <fullName evidence="8">F-type ATPase subunit delta</fullName>
        <shortName evidence="8">F-ATPase subunit delta</shortName>
    </alternativeName>
</protein>
<accession>A0A212TBV7</accession>
<evidence type="ECO:0000256" key="8">
    <source>
        <dbReference type="HAMAP-Rule" id="MF_01416"/>
    </source>
</evidence>
<evidence type="ECO:0000256" key="7">
    <source>
        <dbReference type="ARBA" id="ARBA00023310"/>
    </source>
</evidence>
<dbReference type="GO" id="GO:0045259">
    <property type="term" value="C:proton-transporting ATP synthase complex"/>
    <property type="evidence" value="ECO:0007669"/>
    <property type="project" value="UniProtKB-KW"/>
</dbReference>
<dbReference type="GO" id="GO:0046933">
    <property type="term" value="F:proton-transporting ATP synthase activity, rotational mechanism"/>
    <property type="evidence" value="ECO:0007669"/>
    <property type="project" value="UniProtKB-UniRule"/>
</dbReference>
<dbReference type="InterPro" id="IPR026015">
    <property type="entry name" value="ATP_synth_OSCP/delta_N_sf"/>
</dbReference>
<dbReference type="NCBIfam" id="NF004402">
    <property type="entry name" value="PRK05758.2-2"/>
    <property type="match status" value="1"/>
</dbReference>
<dbReference type="SUPFAM" id="SSF47928">
    <property type="entry name" value="N-terminal domain of the delta subunit of the F1F0-ATP synthase"/>
    <property type="match status" value="1"/>
</dbReference>
<keyword evidence="3 8" id="KW-0375">Hydrogen ion transport</keyword>
<dbReference type="PRINTS" id="PR00125">
    <property type="entry name" value="ATPASEDELTA"/>
</dbReference>
<evidence type="ECO:0000256" key="3">
    <source>
        <dbReference type="ARBA" id="ARBA00022781"/>
    </source>
</evidence>
<sequence>MADLATIARPYAEALFRSAKPADLSAWAEQLEELAQVAGNADLLAVANNPKLSSADLLQILLSSIKAKPSDVVKNFVEVLTQNHRLLALPEISAQFTALKNAQEGAAEVLITSAFPLNGEELNALLSTLKKRFGGKELRPTVTVDPELIGGVCVQVGDEVLDTSVKARLVSMQAALSA</sequence>
<evidence type="ECO:0000256" key="5">
    <source>
        <dbReference type="ARBA" id="ARBA00023136"/>
    </source>
</evidence>
<dbReference type="Pfam" id="PF00213">
    <property type="entry name" value="OSCP"/>
    <property type="match status" value="1"/>
</dbReference>
<name>A0A212TBV7_9BURK</name>
<dbReference type="EMBL" id="FYEX01000001">
    <property type="protein sequence ID" value="SNC63547.1"/>
    <property type="molecule type" value="Genomic_DNA"/>
</dbReference>
<comment type="function">
    <text evidence="8">This protein is part of the stalk that links CF(0) to CF(1). It either transmits conformational changes from CF(0) to CF(1) or is implicated in proton conduction.</text>
</comment>